<reference evidence="4" key="1">
    <citation type="journal article" date="2019" name="Int. J. Syst. Evol. Microbiol.">
        <title>The Global Catalogue of Microorganisms (GCM) 10K type strain sequencing project: providing services to taxonomists for standard genome sequencing and annotation.</title>
        <authorList>
            <consortium name="The Broad Institute Genomics Platform"/>
            <consortium name="The Broad Institute Genome Sequencing Center for Infectious Disease"/>
            <person name="Wu L."/>
            <person name="Ma J."/>
        </authorList>
    </citation>
    <scope>NUCLEOTIDE SEQUENCE [LARGE SCALE GENOMIC DNA]</scope>
    <source>
        <strain evidence="4">JCM 16544</strain>
    </source>
</reference>
<dbReference type="Proteomes" id="UP001501697">
    <property type="component" value="Unassembled WGS sequence"/>
</dbReference>
<keyword evidence="2" id="KW-0732">Signal</keyword>
<feature type="signal peptide" evidence="2">
    <location>
        <begin position="1"/>
        <end position="29"/>
    </location>
</feature>
<dbReference type="EMBL" id="BAAAYU010000005">
    <property type="protein sequence ID" value="GAA3636067.1"/>
    <property type="molecule type" value="Genomic_DNA"/>
</dbReference>
<evidence type="ECO:0000256" key="2">
    <source>
        <dbReference type="SAM" id="SignalP"/>
    </source>
</evidence>
<name>A0ABP7AM71_9MICO</name>
<organism evidence="3 4">
    <name type="scientific">Microbacterium awajiense</name>
    <dbReference type="NCBI Taxonomy" id="415214"/>
    <lineage>
        <taxon>Bacteria</taxon>
        <taxon>Bacillati</taxon>
        <taxon>Actinomycetota</taxon>
        <taxon>Actinomycetes</taxon>
        <taxon>Micrococcales</taxon>
        <taxon>Microbacteriaceae</taxon>
        <taxon>Microbacterium</taxon>
    </lineage>
</organism>
<proteinExistence type="predicted"/>
<comment type="caution">
    <text evidence="3">The sequence shown here is derived from an EMBL/GenBank/DDBJ whole genome shotgun (WGS) entry which is preliminary data.</text>
</comment>
<feature type="compositionally biased region" description="Low complexity" evidence="1">
    <location>
        <begin position="33"/>
        <end position="48"/>
    </location>
</feature>
<dbReference type="PROSITE" id="PS51257">
    <property type="entry name" value="PROKAR_LIPOPROTEIN"/>
    <property type="match status" value="1"/>
</dbReference>
<feature type="region of interest" description="Disordered" evidence="1">
    <location>
        <begin position="33"/>
        <end position="59"/>
    </location>
</feature>
<accession>A0ABP7AM71</accession>
<evidence type="ECO:0000313" key="3">
    <source>
        <dbReference type="EMBL" id="GAA3636067.1"/>
    </source>
</evidence>
<evidence type="ECO:0000256" key="1">
    <source>
        <dbReference type="SAM" id="MobiDB-lite"/>
    </source>
</evidence>
<protein>
    <recommendedName>
        <fullName evidence="5">Bacterial spore germination immunoglobulin-like domain-containing protein</fullName>
    </recommendedName>
</protein>
<feature type="chain" id="PRO_5045243351" description="Bacterial spore germination immunoglobulin-like domain-containing protein" evidence="2">
    <location>
        <begin position="30"/>
        <end position="303"/>
    </location>
</feature>
<gene>
    <name evidence="3" type="ORF">GCM10022200_19240</name>
</gene>
<keyword evidence="4" id="KW-1185">Reference proteome</keyword>
<evidence type="ECO:0000313" key="4">
    <source>
        <dbReference type="Proteomes" id="UP001501697"/>
    </source>
</evidence>
<evidence type="ECO:0008006" key="5">
    <source>
        <dbReference type="Google" id="ProtNLM"/>
    </source>
</evidence>
<dbReference type="RefSeq" id="WP_344737936.1">
    <property type="nucleotide sequence ID" value="NZ_BAAAYU010000005.1"/>
</dbReference>
<sequence>MGTDRLGMRRAAVAALTAALVAVGMTGCASLRTPGETPGGLPEPTQTLVHGQSSGGPPPFVVRYDDSELRLAPTSWCWQSGCADGHDPDPPSVGSPDEVLVFVPVEEFAQLYVSQRSSDDYCTARTTVNEPVDLGDGWWSLSAAGPAEEWIVDLFASGDGVGDMISSFVWATTDDAPLPPPTASLTLIVDHDGAPDSYGLELLVNGLTQTPETATATITVTADNGEALTIEAVPAEGCVGEGALFFDGPDGPARQAAGLGDFPFTYDVTLTLDGGPYTATAAYPDDAPEREIAVPLEFSPALP</sequence>